<name>A0ABS2SUF9_9BACI</name>
<dbReference type="Pfam" id="PF01261">
    <property type="entry name" value="AP_endonuc_2"/>
    <property type="match status" value="1"/>
</dbReference>
<evidence type="ECO:0000313" key="3">
    <source>
        <dbReference type="Proteomes" id="UP001179280"/>
    </source>
</evidence>
<dbReference type="SUPFAM" id="SSF51658">
    <property type="entry name" value="Xylose isomerase-like"/>
    <property type="match status" value="1"/>
</dbReference>
<evidence type="ECO:0000313" key="2">
    <source>
        <dbReference type="EMBL" id="MBM7839179.1"/>
    </source>
</evidence>
<feature type="domain" description="Xylose isomerase-like TIM barrel" evidence="1">
    <location>
        <begin position="19"/>
        <end position="235"/>
    </location>
</feature>
<protein>
    <submittedName>
        <fullName evidence="2">Sugar phosphate isomerase/epimerase</fullName>
    </submittedName>
</protein>
<organism evidence="2 3">
    <name type="scientific">Shouchella xiaoxiensis</name>
    <dbReference type="NCBI Taxonomy" id="766895"/>
    <lineage>
        <taxon>Bacteria</taxon>
        <taxon>Bacillati</taxon>
        <taxon>Bacillota</taxon>
        <taxon>Bacilli</taxon>
        <taxon>Bacillales</taxon>
        <taxon>Bacillaceae</taxon>
        <taxon>Shouchella</taxon>
    </lineage>
</organism>
<dbReference type="Proteomes" id="UP001179280">
    <property type="component" value="Unassembled WGS sequence"/>
</dbReference>
<dbReference type="InterPro" id="IPR013022">
    <property type="entry name" value="Xyl_isomerase-like_TIM-brl"/>
</dbReference>
<dbReference type="InterPro" id="IPR036237">
    <property type="entry name" value="Xyl_isomerase-like_sf"/>
</dbReference>
<gene>
    <name evidence="2" type="ORF">JOC54_002450</name>
</gene>
<dbReference type="RefSeq" id="WP_054794247.1">
    <property type="nucleotide sequence ID" value="NZ_JAFBCV010000007.1"/>
</dbReference>
<dbReference type="GO" id="GO:0016853">
    <property type="term" value="F:isomerase activity"/>
    <property type="evidence" value="ECO:0007669"/>
    <property type="project" value="UniProtKB-KW"/>
</dbReference>
<dbReference type="EMBL" id="JAFBCV010000007">
    <property type="protein sequence ID" value="MBM7839179.1"/>
    <property type="molecule type" value="Genomic_DNA"/>
</dbReference>
<dbReference type="InterPro" id="IPR050312">
    <property type="entry name" value="IolE/XylAMocC-like"/>
</dbReference>
<accession>A0ABS2SUF9</accession>
<sequence length="268" mass="30416">MNLYASSTLYWSKPIPDVLREIAKLGLTGVEIWAEQIDNHQTTIRDIQRIQAELALAYTVHAPSWDLNITSINQAIRERSLGEIERAFETAALLKAKSITVHPGQLSLTNQWLHWHREQQVKSTARLVDFSKQYGVGLTLELMERKPKETVTSPEAMNELLRALNYRFGVTFDVAHIALNEDVVQAYLRTENVEVVHLSDTSSSIYHIGLGEGEQQLHPILQLLSKETVPVVLEGMSASGGMLKRHLAYLEAFSYRKKEDLYEVSSYK</sequence>
<comment type="caution">
    <text evidence="2">The sequence shown here is derived from an EMBL/GenBank/DDBJ whole genome shotgun (WGS) entry which is preliminary data.</text>
</comment>
<evidence type="ECO:0000259" key="1">
    <source>
        <dbReference type="Pfam" id="PF01261"/>
    </source>
</evidence>
<keyword evidence="2" id="KW-0413">Isomerase</keyword>
<proteinExistence type="predicted"/>
<dbReference type="Gene3D" id="3.20.20.150">
    <property type="entry name" value="Divalent-metal-dependent TIM barrel enzymes"/>
    <property type="match status" value="1"/>
</dbReference>
<dbReference type="PANTHER" id="PTHR12110">
    <property type="entry name" value="HYDROXYPYRUVATE ISOMERASE"/>
    <property type="match status" value="1"/>
</dbReference>
<keyword evidence="3" id="KW-1185">Reference proteome</keyword>
<dbReference type="PANTHER" id="PTHR12110:SF21">
    <property type="entry name" value="XYLOSE ISOMERASE-LIKE TIM BARREL DOMAIN-CONTAINING PROTEIN"/>
    <property type="match status" value="1"/>
</dbReference>
<reference evidence="2" key="1">
    <citation type="submission" date="2021-01" db="EMBL/GenBank/DDBJ databases">
        <title>Genomic Encyclopedia of Type Strains, Phase IV (KMG-IV): sequencing the most valuable type-strain genomes for metagenomic binning, comparative biology and taxonomic classification.</title>
        <authorList>
            <person name="Goeker M."/>
        </authorList>
    </citation>
    <scope>NUCLEOTIDE SEQUENCE</scope>
    <source>
        <strain evidence="2">DSM 21943</strain>
    </source>
</reference>